<dbReference type="RefSeq" id="WP_099555253.1">
    <property type="nucleotide sequence ID" value="NZ_LT960614.1"/>
</dbReference>
<organism evidence="3 4">
    <name type="scientific">Hartmannibacter diazotrophicus</name>
    <dbReference type="NCBI Taxonomy" id="1482074"/>
    <lineage>
        <taxon>Bacteria</taxon>
        <taxon>Pseudomonadati</taxon>
        <taxon>Pseudomonadota</taxon>
        <taxon>Alphaproteobacteria</taxon>
        <taxon>Hyphomicrobiales</taxon>
        <taxon>Pleomorphomonadaceae</taxon>
        <taxon>Hartmannibacter</taxon>
    </lineage>
</organism>
<accession>A0A2C9D340</accession>
<dbReference type="SUPFAM" id="SSF103025">
    <property type="entry name" value="Folate-binding domain"/>
    <property type="match status" value="1"/>
</dbReference>
<evidence type="ECO:0000256" key="1">
    <source>
        <dbReference type="ARBA" id="ARBA00022946"/>
    </source>
</evidence>
<dbReference type="OrthoDB" id="9796287at2"/>
<dbReference type="InterPro" id="IPR017703">
    <property type="entry name" value="YgfZ/GCV_T_CS"/>
</dbReference>
<proteinExistence type="predicted"/>
<dbReference type="EMBL" id="LT960614">
    <property type="protein sequence ID" value="SON54722.1"/>
    <property type="molecule type" value="Genomic_DNA"/>
</dbReference>
<gene>
    <name evidence="3" type="primary">ygfZ</name>
    <name evidence="3" type="ORF">HDIA_1181</name>
</gene>
<dbReference type="NCBIfam" id="TIGR03317">
    <property type="entry name" value="ygfZ_signature"/>
    <property type="match status" value="1"/>
</dbReference>
<name>A0A2C9D340_9HYPH</name>
<evidence type="ECO:0000259" key="2">
    <source>
        <dbReference type="Pfam" id="PF25455"/>
    </source>
</evidence>
<protein>
    <submittedName>
        <fullName evidence="3">tRNA-modifying protein YgfZ</fullName>
    </submittedName>
</protein>
<evidence type="ECO:0000313" key="4">
    <source>
        <dbReference type="Proteomes" id="UP000223606"/>
    </source>
</evidence>
<dbReference type="PIRSF" id="PIRSF006487">
    <property type="entry name" value="GcvT"/>
    <property type="match status" value="1"/>
</dbReference>
<sequence length="287" mass="30442">MTQAQVAELEGRDLLMVSGPDAHTLLDRLITCDIDDVLKDGSGFGALLSPQGKILVDFLVAPIEGGFLLDLPAPLLADLTKRLMLYRLRAKAEIKDVSGDYAVFVVFGEGDGPGPEGLAIADPRHAGLGRRVYVPRDKAAGLTSTEAAAWQALRIRLGIPEGGTDFTYGDAFPHETAMDQITGVDFQKGCYVGQEVVSRMQHRGTARRRPVLVSSESDLPATGTAITADGKPAGTLGSVDGRHGLAILRLDRAAGATDIRAGDVPVSLALPDWARYVWPETTAAAED</sequence>
<dbReference type="KEGG" id="hdi:HDIA_1181"/>
<dbReference type="PANTHER" id="PTHR22602:SF0">
    <property type="entry name" value="TRANSFERASE CAF17, MITOCHONDRIAL-RELATED"/>
    <property type="match status" value="1"/>
</dbReference>
<dbReference type="Proteomes" id="UP000223606">
    <property type="component" value="Chromosome 1"/>
</dbReference>
<keyword evidence="4" id="KW-1185">Reference proteome</keyword>
<keyword evidence="1" id="KW-0809">Transit peptide</keyword>
<evidence type="ECO:0000313" key="3">
    <source>
        <dbReference type="EMBL" id="SON54722.1"/>
    </source>
</evidence>
<dbReference type="InterPro" id="IPR027266">
    <property type="entry name" value="TrmE/GcvT-like"/>
</dbReference>
<dbReference type="PANTHER" id="PTHR22602">
    <property type="entry name" value="TRANSFERASE CAF17, MITOCHONDRIAL-RELATED"/>
    <property type="match status" value="1"/>
</dbReference>
<feature type="domain" description="CAF17 C-terminal" evidence="2">
    <location>
        <begin position="207"/>
        <end position="275"/>
    </location>
</feature>
<dbReference type="InterPro" id="IPR057460">
    <property type="entry name" value="CAF17_C"/>
</dbReference>
<dbReference type="GO" id="GO:0016226">
    <property type="term" value="P:iron-sulfur cluster assembly"/>
    <property type="evidence" value="ECO:0007669"/>
    <property type="project" value="TreeGrafter"/>
</dbReference>
<dbReference type="Gene3D" id="3.30.1360.120">
    <property type="entry name" value="Probable tRNA modification gtpase trme, domain 1"/>
    <property type="match status" value="2"/>
</dbReference>
<reference evidence="4" key="1">
    <citation type="submission" date="2017-09" db="EMBL/GenBank/DDBJ databases">
        <title>Genome sequence of Nannocystis excedens DSM 71.</title>
        <authorList>
            <person name="Blom J."/>
        </authorList>
    </citation>
    <scope>NUCLEOTIDE SEQUENCE [LARGE SCALE GENOMIC DNA]</scope>
    <source>
        <strain evidence="4">type strain: E19</strain>
    </source>
</reference>
<dbReference type="AlphaFoldDB" id="A0A2C9D340"/>
<dbReference type="InterPro" id="IPR045179">
    <property type="entry name" value="YgfZ/GcvT"/>
</dbReference>
<dbReference type="Pfam" id="PF25455">
    <property type="entry name" value="Beta-barrel_CAF17_C"/>
    <property type="match status" value="1"/>
</dbReference>